<dbReference type="Proteomes" id="UP000094527">
    <property type="component" value="Unassembled WGS sequence"/>
</dbReference>
<evidence type="ECO:0000259" key="2">
    <source>
        <dbReference type="PROSITE" id="PS50097"/>
    </source>
</evidence>
<dbReference type="STRING" id="48709.A0A1D2MPE4"/>
<dbReference type="AlphaFoldDB" id="A0A1D2MPE4"/>
<sequence>SSISQTCRWFLFDTLKIARFTAILLTTVKLTIFLSLSFAHIFLISKMQLQLLNFETIHFGKCGTDTSGNKYKMVTIDIDQISPATALWDDANPTVKNKLFDYLNSMTLNEENPCRLYVTFTVFDPSAKLMNVSINGNALEGLQNIFGLEHKITLQLSISQIFRDVGEKAPCGWCTSGFSSIKSEEMLLEPVPYGGFGCADDDVKFPKSLRKDWFDDNINLTGKLYITVIADSFVGEIVPDKLLVNRKILNELKDGTGADLVVVAGNGKAFNCHRSFLSAHSPVLDVMLKGNFKENRENRIEMSDMSEDSVQAFLAYVYCWETFEASENPAIAYELLKTSHKYEINNLESCMINLILSKPIKWLQVDVAIELFFFSRCLKSWANVTSRAINAINAQTKNLEKSAYFQNLFNNDPTAAMQLCIAISSSK</sequence>
<feature type="transmembrane region" description="Helical" evidence="1">
    <location>
        <begin position="20"/>
        <end position="44"/>
    </location>
</feature>
<evidence type="ECO:0000313" key="3">
    <source>
        <dbReference type="EMBL" id="ODM94883.1"/>
    </source>
</evidence>
<evidence type="ECO:0000256" key="1">
    <source>
        <dbReference type="SAM" id="Phobius"/>
    </source>
</evidence>
<dbReference type="InterPro" id="IPR011333">
    <property type="entry name" value="SKP1/BTB/POZ_sf"/>
</dbReference>
<keyword evidence="1" id="KW-0812">Transmembrane</keyword>
<comment type="caution">
    <text evidence="3">The sequence shown here is derived from an EMBL/GenBank/DDBJ whole genome shotgun (WGS) entry which is preliminary data.</text>
</comment>
<name>A0A1D2MPE4_ORCCI</name>
<keyword evidence="4" id="KW-1185">Reference proteome</keyword>
<dbReference type="PROSITE" id="PS50097">
    <property type="entry name" value="BTB"/>
    <property type="match status" value="1"/>
</dbReference>
<dbReference type="SUPFAM" id="SSF54695">
    <property type="entry name" value="POZ domain"/>
    <property type="match status" value="1"/>
</dbReference>
<keyword evidence="1" id="KW-1133">Transmembrane helix</keyword>
<organism evidence="3 4">
    <name type="scientific">Orchesella cincta</name>
    <name type="common">Springtail</name>
    <name type="synonym">Podura cincta</name>
    <dbReference type="NCBI Taxonomy" id="48709"/>
    <lineage>
        <taxon>Eukaryota</taxon>
        <taxon>Metazoa</taxon>
        <taxon>Ecdysozoa</taxon>
        <taxon>Arthropoda</taxon>
        <taxon>Hexapoda</taxon>
        <taxon>Collembola</taxon>
        <taxon>Entomobryomorpha</taxon>
        <taxon>Entomobryoidea</taxon>
        <taxon>Orchesellidae</taxon>
        <taxon>Orchesellinae</taxon>
        <taxon>Orchesella</taxon>
    </lineage>
</organism>
<dbReference type="Pfam" id="PF00651">
    <property type="entry name" value="BTB"/>
    <property type="match status" value="1"/>
</dbReference>
<reference evidence="3 4" key="1">
    <citation type="journal article" date="2016" name="Genome Biol. Evol.">
        <title>Gene Family Evolution Reflects Adaptation to Soil Environmental Stressors in the Genome of the Collembolan Orchesella cincta.</title>
        <authorList>
            <person name="Faddeeva-Vakhrusheva A."/>
            <person name="Derks M.F."/>
            <person name="Anvar S.Y."/>
            <person name="Agamennone V."/>
            <person name="Suring W."/>
            <person name="Smit S."/>
            <person name="van Straalen N.M."/>
            <person name="Roelofs D."/>
        </authorList>
    </citation>
    <scope>NUCLEOTIDE SEQUENCE [LARGE SCALE GENOMIC DNA]</scope>
    <source>
        <tissue evidence="3">Mixed pool</tissue>
    </source>
</reference>
<dbReference type="PANTHER" id="PTHR24413">
    <property type="entry name" value="SPECKLE-TYPE POZ PROTEIN"/>
    <property type="match status" value="1"/>
</dbReference>
<dbReference type="SMART" id="SM00225">
    <property type="entry name" value="BTB"/>
    <property type="match status" value="1"/>
</dbReference>
<protein>
    <submittedName>
        <fullName evidence="3">BTB/POZ domain-containing protein</fullName>
    </submittedName>
</protein>
<dbReference type="Gene3D" id="3.30.710.10">
    <property type="entry name" value="Potassium Channel Kv1.1, Chain A"/>
    <property type="match status" value="1"/>
</dbReference>
<keyword evidence="1" id="KW-0472">Membrane</keyword>
<feature type="non-terminal residue" evidence="3">
    <location>
        <position position="1"/>
    </location>
</feature>
<feature type="domain" description="BTB" evidence="2">
    <location>
        <begin position="258"/>
        <end position="318"/>
    </location>
</feature>
<evidence type="ECO:0000313" key="4">
    <source>
        <dbReference type="Proteomes" id="UP000094527"/>
    </source>
</evidence>
<dbReference type="EMBL" id="LJIJ01000736">
    <property type="protein sequence ID" value="ODM94883.1"/>
    <property type="molecule type" value="Genomic_DNA"/>
</dbReference>
<accession>A0A1D2MPE4</accession>
<dbReference type="InterPro" id="IPR000210">
    <property type="entry name" value="BTB/POZ_dom"/>
</dbReference>
<dbReference type="CDD" id="cd18186">
    <property type="entry name" value="BTB_POZ_ZBTB_KLHL-like"/>
    <property type="match status" value="1"/>
</dbReference>
<dbReference type="OrthoDB" id="6482909at2759"/>
<gene>
    <name evidence="3" type="ORF">Ocin01_11797</name>
</gene>
<proteinExistence type="predicted"/>